<dbReference type="OrthoDB" id="2469045at2"/>
<dbReference type="AlphaFoldDB" id="A0A4R5KZ79"/>
<evidence type="ECO:0000313" key="2">
    <source>
        <dbReference type="Proteomes" id="UP000295636"/>
    </source>
</evidence>
<dbReference type="EMBL" id="SMRT01000001">
    <property type="protein sequence ID" value="TDG00589.1"/>
    <property type="molecule type" value="Genomic_DNA"/>
</dbReference>
<accession>A0A4R5KZ79</accession>
<proteinExistence type="predicted"/>
<organism evidence="1 2">
    <name type="scientific">Paenibacillus piri</name>
    <dbReference type="NCBI Taxonomy" id="2547395"/>
    <lineage>
        <taxon>Bacteria</taxon>
        <taxon>Bacillati</taxon>
        <taxon>Bacillota</taxon>
        <taxon>Bacilli</taxon>
        <taxon>Bacillales</taxon>
        <taxon>Paenibacillaceae</taxon>
        <taxon>Paenibacillus</taxon>
    </lineage>
</organism>
<reference evidence="1 2" key="1">
    <citation type="submission" date="2019-03" db="EMBL/GenBank/DDBJ databases">
        <title>This is whole genome sequence of Paenibacillus sp MS74 strain.</title>
        <authorList>
            <person name="Trinh H.N."/>
        </authorList>
    </citation>
    <scope>NUCLEOTIDE SEQUENCE [LARGE SCALE GENOMIC DNA]</scope>
    <source>
        <strain evidence="1 2">MS74</strain>
    </source>
</reference>
<dbReference type="Proteomes" id="UP000295636">
    <property type="component" value="Unassembled WGS sequence"/>
</dbReference>
<evidence type="ECO:0000313" key="1">
    <source>
        <dbReference type="EMBL" id="TDG00589.1"/>
    </source>
</evidence>
<dbReference type="RefSeq" id="WP_133225298.1">
    <property type="nucleotide sequence ID" value="NZ_SMRT01000001.1"/>
</dbReference>
<name>A0A4R5KZ79_9BACL</name>
<sequence length="100" mass="11225">MKYSICQFVKIVDMNEEILSEVLFQHGEHELPALSVGASVITYQLGLQQFEVVSDKRDGKQQRSKIVDIQIDLLTKPATTRAYLEPATLIIGQHDVGQIV</sequence>
<keyword evidence="2" id="KW-1185">Reference proteome</keyword>
<protein>
    <submittedName>
        <fullName evidence="1">Uncharacterized protein</fullName>
    </submittedName>
</protein>
<comment type="caution">
    <text evidence="1">The sequence shown here is derived from an EMBL/GenBank/DDBJ whole genome shotgun (WGS) entry which is preliminary data.</text>
</comment>
<gene>
    <name evidence="1" type="ORF">E1757_02880</name>
</gene>